<name>A0AAN7KSJ9_TRANT</name>
<dbReference type="Proteomes" id="UP001346149">
    <property type="component" value="Unassembled WGS sequence"/>
</dbReference>
<feature type="coiled-coil region" evidence="1">
    <location>
        <begin position="188"/>
        <end position="218"/>
    </location>
</feature>
<dbReference type="GO" id="GO:0003700">
    <property type="term" value="F:DNA-binding transcription factor activity"/>
    <property type="evidence" value="ECO:0007669"/>
    <property type="project" value="InterPro"/>
</dbReference>
<sequence length="263" mass="29140">MESMVLMIICLEGREASKFAPGEEHLITEPRSKEALHAVPLLDEPALEVGLQDLHDGHEPLHLLEAAAQLSLAGPCAGEPRRRLGQAAPQILGRVVCRPEGTRRCVELVPGGRPLCPIRDCWLNQLVEDSNHTRLNKEIALKSHQVRQLRGEELQGLTMEELQQLEKSLESGLGHVIERKDECISREITKLQEKGVQLAEENERLRQLVTKMSNGRRQVTADSENVTNREVLSLESVTNGCSSTGPPMDCESSDTSLKLGLPY</sequence>
<gene>
    <name evidence="4" type="ORF">SAY86_014020</name>
</gene>
<evidence type="ECO:0000313" key="5">
    <source>
        <dbReference type="Proteomes" id="UP001346149"/>
    </source>
</evidence>
<organism evidence="4 5">
    <name type="scientific">Trapa natans</name>
    <name type="common">Water chestnut</name>
    <dbReference type="NCBI Taxonomy" id="22666"/>
    <lineage>
        <taxon>Eukaryota</taxon>
        <taxon>Viridiplantae</taxon>
        <taxon>Streptophyta</taxon>
        <taxon>Embryophyta</taxon>
        <taxon>Tracheophyta</taxon>
        <taxon>Spermatophyta</taxon>
        <taxon>Magnoliopsida</taxon>
        <taxon>eudicotyledons</taxon>
        <taxon>Gunneridae</taxon>
        <taxon>Pentapetalae</taxon>
        <taxon>rosids</taxon>
        <taxon>malvids</taxon>
        <taxon>Myrtales</taxon>
        <taxon>Lythraceae</taxon>
        <taxon>Trapa</taxon>
    </lineage>
</organism>
<accession>A0AAN7KSJ9</accession>
<dbReference type="InterPro" id="IPR002487">
    <property type="entry name" value="TF_Kbox"/>
</dbReference>
<dbReference type="EMBL" id="JAXQNO010000020">
    <property type="protein sequence ID" value="KAK4772245.1"/>
    <property type="molecule type" value="Genomic_DNA"/>
</dbReference>
<comment type="caution">
    <text evidence="4">The sequence shown here is derived from an EMBL/GenBank/DDBJ whole genome shotgun (WGS) entry which is preliminary data.</text>
</comment>
<evidence type="ECO:0000256" key="2">
    <source>
        <dbReference type="SAM" id="MobiDB-lite"/>
    </source>
</evidence>
<dbReference type="PROSITE" id="PS51297">
    <property type="entry name" value="K_BOX"/>
    <property type="match status" value="1"/>
</dbReference>
<evidence type="ECO:0000256" key="1">
    <source>
        <dbReference type="SAM" id="Coils"/>
    </source>
</evidence>
<proteinExistence type="predicted"/>
<reference evidence="4 5" key="1">
    <citation type="journal article" date="2023" name="Hortic Res">
        <title>Pangenome of water caltrop reveals structural variations and asymmetric subgenome divergence after allopolyploidization.</title>
        <authorList>
            <person name="Zhang X."/>
            <person name="Chen Y."/>
            <person name="Wang L."/>
            <person name="Yuan Y."/>
            <person name="Fang M."/>
            <person name="Shi L."/>
            <person name="Lu R."/>
            <person name="Comes H.P."/>
            <person name="Ma Y."/>
            <person name="Chen Y."/>
            <person name="Huang G."/>
            <person name="Zhou Y."/>
            <person name="Zheng Z."/>
            <person name="Qiu Y."/>
        </authorList>
    </citation>
    <scope>NUCLEOTIDE SEQUENCE [LARGE SCALE GENOMIC DNA]</scope>
    <source>
        <strain evidence="4">F231</strain>
    </source>
</reference>
<dbReference type="AlphaFoldDB" id="A0AAN7KSJ9"/>
<feature type="region of interest" description="Disordered" evidence="2">
    <location>
        <begin position="237"/>
        <end position="263"/>
    </location>
</feature>
<keyword evidence="1" id="KW-0175">Coiled coil</keyword>
<dbReference type="Pfam" id="PF01486">
    <property type="entry name" value="K-box"/>
    <property type="match status" value="1"/>
</dbReference>
<protein>
    <recommendedName>
        <fullName evidence="3">K-box domain-containing protein</fullName>
    </recommendedName>
</protein>
<evidence type="ECO:0000313" key="4">
    <source>
        <dbReference type="EMBL" id="KAK4772245.1"/>
    </source>
</evidence>
<keyword evidence="5" id="KW-1185">Reference proteome</keyword>
<evidence type="ECO:0000259" key="3">
    <source>
        <dbReference type="PROSITE" id="PS51297"/>
    </source>
</evidence>
<dbReference type="GO" id="GO:0005634">
    <property type="term" value="C:nucleus"/>
    <property type="evidence" value="ECO:0007669"/>
    <property type="project" value="InterPro"/>
</dbReference>
<feature type="domain" description="K-box" evidence="3">
    <location>
        <begin position="125"/>
        <end position="218"/>
    </location>
</feature>